<dbReference type="SUPFAM" id="SSF51695">
    <property type="entry name" value="PLC-like phosphodiesterases"/>
    <property type="match status" value="1"/>
</dbReference>
<dbReference type="EMBL" id="JACIEC010000015">
    <property type="protein sequence ID" value="MBB4145983.1"/>
    <property type="molecule type" value="Genomic_DNA"/>
</dbReference>
<sequence>MTRIASHRGGTLEYGDSTPRGFAATAAMPLEEVEFDVHPTADGAIVVHHDPTLEGTTDRCGAIADLTLAGVKAAIINYGAGGHPLTLDELCDLYVRSGVDFRCEIKPDADGQPYPDFVPKVLDLLARHGMLARTTFSSFLLASLDELRAATDRPLLWLVSPPVLKQVGVHGVIELCQTHGVPEVGVHVDTADEALAASVRAAGLDFGCWAAHTSAQIDKALALGVKVFTTDRPTLAIARRAAFRQPEVAA</sequence>
<feature type="domain" description="GP-PDE" evidence="1">
    <location>
        <begin position="2"/>
        <end position="240"/>
    </location>
</feature>
<comment type="caution">
    <text evidence="2">The sequence shown here is derived from an EMBL/GenBank/DDBJ whole genome shotgun (WGS) entry which is preliminary data.</text>
</comment>
<reference evidence="2 3" key="1">
    <citation type="submission" date="2020-08" db="EMBL/GenBank/DDBJ databases">
        <title>Genomic Encyclopedia of Type Strains, Phase IV (KMG-IV): sequencing the most valuable type-strain genomes for metagenomic binning, comparative biology and taxonomic classification.</title>
        <authorList>
            <person name="Goeker M."/>
        </authorList>
    </citation>
    <scope>NUCLEOTIDE SEQUENCE [LARGE SCALE GENOMIC DNA]</scope>
    <source>
        <strain evidence="2 3">DSM 29514</strain>
    </source>
</reference>
<organism evidence="2 3">
    <name type="scientific">Rhizobium rhizoryzae</name>
    <dbReference type="NCBI Taxonomy" id="451876"/>
    <lineage>
        <taxon>Bacteria</taxon>
        <taxon>Pseudomonadati</taxon>
        <taxon>Pseudomonadota</taxon>
        <taxon>Alphaproteobacteria</taxon>
        <taxon>Hyphomicrobiales</taxon>
        <taxon>Rhizobiaceae</taxon>
        <taxon>Rhizobium/Agrobacterium group</taxon>
        <taxon>Rhizobium</taxon>
    </lineage>
</organism>
<dbReference type="CDD" id="cd08565">
    <property type="entry name" value="GDPD_pAtGDE_like"/>
    <property type="match status" value="1"/>
</dbReference>
<accession>A0A7W6LKE4</accession>
<dbReference type="AlphaFoldDB" id="A0A7W6LKE4"/>
<dbReference type="RefSeq" id="WP_183898075.1">
    <property type="nucleotide sequence ID" value="NZ_JACIEC010000015.1"/>
</dbReference>
<dbReference type="EC" id="3.1.4.46" evidence="2"/>
<dbReference type="PROSITE" id="PS51704">
    <property type="entry name" value="GP_PDE"/>
    <property type="match status" value="1"/>
</dbReference>
<evidence type="ECO:0000259" key="1">
    <source>
        <dbReference type="PROSITE" id="PS51704"/>
    </source>
</evidence>
<dbReference type="PANTHER" id="PTHR46211:SF1">
    <property type="entry name" value="GLYCEROPHOSPHODIESTER PHOSPHODIESTERASE, CYTOPLASMIC"/>
    <property type="match status" value="1"/>
</dbReference>
<dbReference type="Proteomes" id="UP000519897">
    <property type="component" value="Unassembled WGS sequence"/>
</dbReference>
<keyword evidence="3" id="KW-1185">Reference proteome</keyword>
<gene>
    <name evidence="2" type="ORF">GGQ72_004551</name>
</gene>
<proteinExistence type="predicted"/>
<dbReference type="GO" id="GO:0006629">
    <property type="term" value="P:lipid metabolic process"/>
    <property type="evidence" value="ECO:0007669"/>
    <property type="project" value="InterPro"/>
</dbReference>
<protein>
    <submittedName>
        <fullName evidence="2">Glycerophosphoryl diester phosphodiesterase</fullName>
        <ecNumber evidence="2">3.1.4.46</ecNumber>
    </submittedName>
</protein>
<dbReference type="InterPro" id="IPR030395">
    <property type="entry name" value="GP_PDE_dom"/>
</dbReference>
<evidence type="ECO:0000313" key="2">
    <source>
        <dbReference type="EMBL" id="MBB4145983.1"/>
    </source>
</evidence>
<evidence type="ECO:0000313" key="3">
    <source>
        <dbReference type="Proteomes" id="UP000519897"/>
    </source>
</evidence>
<keyword evidence="2" id="KW-0378">Hydrolase</keyword>
<name>A0A7W6LKE4_9HYPH</name>
<dbReference type="Pfam" id="PF03009">
    <property type="entry name" value="GDPD"/>
    <property type="match status" value="1"/>
</dbReference>
<dbReference type="InterPro" id="IPR017946">
    <property type="entry name" value="PLC-like_Pdiesterase_TIM-brl"/>
</dbReference>
<dbReference type="Gene3D" id="3.20.20.190">
    <property type="entry name" value="Phosphatidylinositol (PI) phosphodiesterase"/>
    <property type="match status" value="1"/>
</dbReference>
<dbReference type="PANTHER" id="PTHR46211">
    <property type="entry name" value="GLYCEROPHOSPHORYL DIESTER PHOSPHODIESTERASE"/>
    <property type="match status" value="1"/>
</dbReference>
<dbReference type="GO" id="GO:0008889">
    <property type="term" value="F:glycerophosphodiester phosphodiesterase activity"/>
    <property type="evidence" value="ECO:0007669"/>
    <property type="project" value="UniProtKB-EC"/>
</dbReference>